<accession>W9RR68</accession>
<dbReference type="EMBL" id="KE345493">
    <property type="protein sequence ID" value="EXC04694.1"/>
    <property type="molecule type" value="Genomic_DNA"/>
</dbReference>
<sequence>MGPRLPPHDVGQNNSGKDTWRRTMIGVGVRTQDVSSSHRGHASSLAWPLRLREPRPSRNFQQFLATNGRRIYGLTTRHVSQHNEVRPTWHPHFSLK</sequence>
<reference evidence="3" key="1">
    <citation type="submission" date="2013-01" db="EMBL/GenBank/DDBJ databases">
        <title>Draft Genome Sequence of a Mulberry Tree, Morus notabilis C.K. Schneid.</title>
        <authorList>
            <person name="He N."/>
            <person name="Zhao S."/>
        </authorList>
    </citation>
    <scope>NUCLEOTIDE SEQUENCE</scope>
</reference>
<proteinExistence type="predicted"/>
<feature type="region of interest" description="Disordered" evidence="1">
    <location>
        <begin position="1"/>
        <end position="21"/>
    </location>
</feature>
<dbReference type="Proteomes" id="UP000030645">
    <property type="component" value="Unassembled WGS sequence"/>
</dbReference>
<organism evidence="2 3">
    <name type="scientific">Morus notabilis</name>
    <dbReference type="NCBI Taxonomy" id="981085"/>
    <lineage>
        <taxon>Eukaryota</taxon>
        <taxon>Viridiplantae</taxon>
        <taxon>Streptophyta</taxon>
        <taxon>Embryophyta</taxon>
        <taxon>Tracheophyta</taxon>
        <taxon>Spermatophyta</taxon>
        <taxon>Magnoliopsida</taxon>
        <taxon>eudicotyledons</taxon>
        <taxon>Gunneridae</taxon>
        <taxon>Pentapetalae</taxon>
        <taxon>rosids</taxon>
        <taxon>fabids</taxon>
        <taxon>Rosales</taxon>
        <taxon>Moraceae</taxon>
        <taxon>Moreae</taxon>
        <taxon>Morus</taxon>
    </lineage>
</organism>
<evidence type="ECO:0000313" key="3">
    <source>
        <dbReference type="Proteomes" id="UP000030645"/>
    </source>
</evidence>
<name>W9RR68_9ROSA</name>
<keyword evidence="3" id="KW-1185">Reference proteome</keyword>
<evidence type="ECO:0000256" key="1">
    <source>
        <dbReference type="SAM" id="MobiDB-lite"/>
    </source>
</evidence>
<protein>
    <submittedName>
        <fullName evidence="2">Uncharacterized protein</fullName>
    </submittedName>
</protein>
<gene>
    <name evidence="2" type="ORF">L484_009886</name>
</gene>
<evidence type="ECO:0000313" key="2">
    <source>
        <dbReference type="EMBL" id="EXC04694.1"/>
    </source>
</evidence>
<dbReference type="AlphaFoldDB" id="W9RR68"/>